<organism evidence="1 2">
    <name type="scientific">Pisolithus microcarpus 441</name>
    <dbReference type="NCBI Taxonomy" id="765257"/>
    <lineage>
        <taxon>Eukaryota</taxon>
        <taxon>Fungi</taxon>
        <taxon>Dikarya</taxon>
        <taxon>Basidiomycota</taxon>
        <taxon>Agaricomycotina</taxon>
        <taxon>Agaricomycetes</taxon>
        <taxon>Agaricomycetidae</taxon>
        <taxon>Boletales</taxon>
        <taxon>Sclerodermatineae</taxon>
        <taxon>Pisolithaceae</taxon>
        <taxon>Pisolithus</taxon>
    </lineage>
</organism>
<dbReference type="HOGENOM" id="CLU_2794882_0_0_1"/>
<keyword evidence="2" id="KW-1185">Reference proteome</keyword>
<dbReference type="EMBL" id="KN834071">
    <property type="protein sequence ID" value="KIK12551.1"/>
    <property type="molecule type" value="Genomic_DNA"/>
</dbReference>
<name>A0A0C9Y6M0_9AGAM</name>
<gene>
    <name evidence="1" type="ORF">PISMIDRAFT_689338</name>
</gene>
<dbReference type="AlphaFoldDB" id="A0A0C9Y6M0"/>
<evidence type="ECO:0000313" key="2">
    <source>
        <dbReference type="Proteomes" id="UP000054018"/>
    </source>
</evidence>
<dbReference type="Proteomes" id="UP000054018">
    <property type="component" value="Unassembled WGS sequence"/>
</dbReference>
<sequence length="68" mass="7492">MFCHSRSSPETSGYVILVECSAYGGQLEEPLRHKGRILGFKAGRVLEAPLPSPLEQYADPQYQDPSLA</sequence>
<accession>A0A0C9Y6M0</accession>
<reference evidence="2" key="2">
    <citation type="submission" date="2015-01" db="EMBL/GenBank/DDBJ databases">
        <title>Evolutionary Origins and Diversification of the Mycorrhizal Mutualists.</title>
        <authorList>
            <consortium name="DOE Joint Genome Institute"/>
            <consortium name="Mycorrhizal Genomics Consortium"/>
            <person name="Kohler A."/>
            <person name="Kuo A."/>
            <person name="Nagy L.G."/>
            <person name="Floudas D."/>
            <person name="Copeland A."/>
            <person name="Barry K.W."/>
            <person name="Cichocki N."/>
            <person name="Veneault-Fourrey C."/>
            <person name="LaButti K."/>
            <person name="Lindquist E.A."/>
            <person name="Lipzen A."/>
            <person name="Lundell T."/>
            <person name="Morin E."/>
            <person name="Murat C."/>
            <person name="Riley R."/>
            <person name="Ohm R."/>
            <person name="Sun H."/>
            <person name="Tunlid A."/>
            <person name="Henrissat B."/>
            <person name="Grigoriev I.V."/>
            <person name="Hibbett D.S."/>
            <person name="Martin F."/>
        </authorList>
    </citation>
    <scope>NUCLEOTIDE SEQUENCE [LARGE SCALE GENOMIC DNA]</scope>
    <source>
        <strain evidence="2">441</strain>
    </source>
</reference>
<evidence type="ECO:0000313" key="1">
    <source>
        <dbReference type="EMBL" id="KIK12551.1"/>
    </source>
</evidence>
<proteinExistence type="predicted"/>
<protein>
    <submittedName>
        <fullName evidence="1">Uncharacterized protein</fullName>
    </submittedName>
</protein>
<reference evidence="1 2" key="1">
    <citation type="submission" date="2014-04" db="EMBL/GenBank/DDBJ databases">
        <authorList>
            <consortium name="DOE Joint Genome Institute"/>
            <person name="Kuo A."/>
            <person name="Kohler A."/>
            <person name="Costa M.D."/>
            <person name="Nagy L.G."/>
            <person name="Floudas D."/>
            <person name="Copeland A."/>
            <person name="Barry K.W."/>
            <person name="Cichocki N."/>
            <person name="Veneault-Fourrey C."/>
            <person name="LaButti K."/>
            <person name="Lindquist E.A."/>
            <person name="Lipzen A."/>
            <person name="Lundell T."/>
            <person name="Morin E."/>
            <person name="Murat C."/>
            <person name="Sun H."/>
            <person name="Tunlid A."/>
            <person name="Henrissat B."/>
            <person name="Grigoriev I.V."/>
            <person name="Hibbett D.S."/>
            <person name="Martin F."/>
            <person name="Nordberg H.P."/>
            <person name="Cantor M.N."/>
            <person name="Hua S.X."/>
        </authorList>
    </citation>
    <scope>NUCLEOTIDE SEQUENCE [LARGE SCALE GENOMIC DNA]</scope>
    <source>
        <strain evidence="1 2">441</strain>
    </source>
</reference>